<dbReference type="GO" id="GO:0016836">
    <property type="term" value="F:hydro-lyase activity"/>
    <property type="evidence" value="ECO:0007669"/>
    <property type="project" value="TreeGrafter"/>
</dbReference>
<dbReference type="Pfam" id="PF02746">
    <property type="entry name" value="MR_MLE_N"/>
    <property type="match status" value="1"/>
</dbReference>
<dbReference type="OrthoDB" id="9796450at2"/>
<dbReference type="SUPFAM" id="SSF54826">
    <property type="entry name" value="Enolase N-terminal domain-like"/>
    <property type="match status" value="1"/>
</dbReference>
<dbReference type="Pfam" id="PF13378">
    <property type="entry name" value="MR_MLE_C"/>
    <property type="match status" value="1"/>
</dbReference>
<name>A0A4Q8AQY5_9MICO</name>
<sequence>MKITSVDVVQVEVPAYDPPFVWRKGLSGSEPAVTGAWLVLKTDTGIVGLSFTGRGAILQDAVERRLRAELLGQDPLAREYLWNRLWESDRMERYPVALMSVIDIALWDIGAKAAGMPLHQLLGSFRSEIPAYASTVTYSSIEEYLDVADQCLELGFTAIKLHAWGDPRQDAKLSLALREHVGPDVPLMYDGSAGFDLLDATYVGKALAEADYLWYEEPMREFSVTAYKRLAERVDVPLMVCEVAEGAHMATADFIASGCAGAVRAGPGLRGGITGAMRTAHLADSFLLRAEIHGGGLAARHLCLAISNTTYYEALVDSNPVRRPAEVDASGNVTATTTPGIGWESEWALNGVPAALLEMGAVNFH</sequence>
<dbReference type="SUPFAM" id="SSF51604">
    <property type="entry name" value="Enolase C-terminal domain-like"/>
    <property type="match status" value="1"/>
</dbReference>
<evidence type="ECO:0000256" key="3">
    <source>
        <dbReference type="ARBA" id="ARBA00022842"/>
    </source>
</evidence>
<evidence type="ECO:0000256" key="2">
    <source>
        <dbReference type="ARBA" id="ARBA00022723"/>
    </source>
</evidence>
<keyword evidence="2" id="KW-0479">Metal-binding</keyword>
<keyword evidence="6" id="KW-1185">Reference proteome</keyword>
<protein>
    <submittedName>
        <fullName evidence="5">L-alanine-DL-glutamate epimerase-like enolase superfamily enzyme</fullName>
    </submittedName>
</protein>
<dbReference type="InterPro" id="IPR036849">
    <property type="entry name" value="Enolase-like_C_sf"/>
</dbReference>
<evidence type="ECO:0000313" key="6">
    <source>
        <dbReference type="Proteomes" id="UP000291483"/>
    </source>
</evidence>
<evidence type="ECO:0000313" key="5">
    <source>
        <dbReference type="EMBL" id="RZU67087.1"/>
    </source>
</evidence>
<dbReference type="InterPro" id="IPR013342">
    <property type="entry name" value="Mandelate_racemase_C"/>
</dbReference>
<dbReference type="GO" id="GO:0016052">
    <property type="term" value="P:carbohydrate catabolic process"/>
    <property type="evidence" value="ECO:0007669"/>
    <property type="project" value="TreeGrafter"/>
</dbReference>
<dbReference type="SFLD" id="SFLDS00001">
    <property type="entry name" value="Enolase"/>
    <property type="match status" value="1"/>
</dbReference>
<dbReference type="InterPro" id="IPR013341">
    <property type="entry name" value="Mandelate_racemase_N_dom"/>
</dbReference>
<comment type="cofactor">
    <cofactor evidence="1">
        <name>Mg(2+)</name>
        <dbReference type="ChEBI" id="CHEBI:18420"/>
    </cofactor>
</comment>
<dbReference type="InterPro" id="IPR029017">
    <property type="entry name" value="Enolase-like_N"/>
</dbReference>
<dbReference type="PANTHER" id="PTHR13794:SF58">
    <property type="entry name" value="MITOCHONDRIAL ENOLASE SUPERFAMILY MEMBER 1"/>
    <property type="match status" value="1"/>
</dbReference>
<gene>
    <name evidence="5" type="ORF">EV379_3464</name>
</gene>
<dbReference type="AlphaFoldDB" id="A0A4Q8AQY5"/>
<evidence type="ECO:0000256" key="1">
    <source>
        <dbReference type="ARBA" id="ARBA00001946"/>
    </source>
</evidence>
<dbReference type="Proteomes" id="UP000291483">
    <property type="component" value="Unassembled WGS sequence"/>
</dbReference>
<comment type="caution">
    <text evidence="5">The sequence shown here is derived from an EMBL/GenBank/DDBJ whole genome shotgun (WGS) entry which is preliminary data.</text>
</comment>
<dbReference type="PANTHER" id="PTHR13794">
    <property type="entry name" value="ENOLASE SUPERFAMILY, MANDELATE RACEMASE"/>
    <property type="match status" value="1"/>
</dbReference>
<proteinExistence type="predicted"/>
<reference evidence="5 6" key="1">
    <citation type="submission" date="2019-02" db="EMBL/GenBank/DDBJ databases">
        <title>Sequencing the genomes of 1000 actinobacteria strains.</title>
        <authorList>
            <person name="Klenk H.-P."/>
        </authorList>
    </citation>
    <scope>NUCLEOTIDE SEQUENCE [LARGE SCALE GENOMIC DNA]</scope>
    <source>
        <strain evidence="5 6">DSM 18319</strain>
    </source>
</reference>
<evidence type="ECO:0000259" key="4">
    <source>
        <dbReference type="SMART" id="SM00922"/>
    </source>
</evidence>
<dbReference type="SMART" id="SM00922">
    <property type="entry name" value="MR_MLE"/>
    <property type="match status" value="1"/>
</dbReference>
<accession>A0A4Q8AQY5</accession>
<dbReference type="InterPro" id="IPR046945">
    <property type="entry name" value="RHMD-like"/>
</dbReference>
<dbReference type="EMBL" id="SHLC01000001">
    <property type="protein sequence ID" value="RZU67087.1"/>
    <property type="molecule type" value="Genomic_DNA"/>
</dbReference>
<feature type="domain" description="Mandelate racemase/muconate lactonizing enzyme C-terminal" evidence="4">
    <location>
        <begin position="141"/>
        <end position="237"/>
    </location>
</feature>
<dbReference type="InterPro" id="IPR029065">
    <property type="entry name" value="Enolase_C-like"/>
</dbReference>
<dbReference type="Gene3D" id="3.30.390.10">
    <property type="entry name" value="Enolase-like, N-terminal domain"/>
    <property type="match status" value="1"/>
</dbReference>
<dbReference type="RefSeq" id="WP_130507182.1">
    <property type="nucleotide sequence ID" value="NZ_SHLC01000001.1"/>
</dbReference>
<dbReference type="Gene3D" id="3.20.20.120">
    <property type="entry name" value="Enolase-like C-terminal domain"/>
    <property type="match status" value="1"/>
</dbReference>
<keyword evidence="3" id="KW-0460">Magnesium</keyword>
<dbReference type="GO" id="GO:0000287">
    <property type="term" value="F:magnesium ion binding"/>
    <property type="evidence" value="ECO:0007669"/>
    <property type="project" value="TreeGrafter"/>
</dbReference>
<organism evidence="5 6">
    <name type="scientific">Microterricola gilva</name>
    <dbReference type="NCBI Taxonomy" id="393267"/>
    <lineage>
        <taxon>Bacteria</taxon>
        <taxon>Bacillati</taxon>
        <taxon>Actinomycetota</taxon>
        <taxon>Actinomycetes</taxon>
        <taxon>Micrococcales</taxon>
        <taxon>Microbacteriaceae</taxon>
        <taxon>Microterricola</taxon>
    </lineage>
</organism>